<name>A0A222YGK6_LEUME</name>
<dbReference type="SUPFAM" id="SSF47413">
    <property type="entry name" value="lambda repressor-like DNA-binding domains"/>
    <property type="match status" value="1"/>
</dbReference>
<dbReference type="CDD" id="cd00093">
    <property type="entry name" value="HTH_XRE"/>
    <property type="match status" value="1"/>
</dbReference>
<dbReference type="EMBL" id="WIPA01000026">
    <property type="protein sequence ID" value="MQR27519.1"/>
    <property type="molecule type" value="Genomic_DNA"/>
</dbReference>
<reference evidence="1 2" key="1">
    <citation type="submission" date="2019-10" db="EMBL/GenBank/DDBJ databases">
        <title>WGS of Leuconostoc mesenteroides.</title>
        <authorList>
            <person name="Melo Bolivar J."/>
            <person name="Marino-Ramirez L."/>
            <person name="Villamil Diaz L.M."/>
        </authorList>
    </citation>
    <scope>NUCLEOTIDE SEQUENCE [LARGE SCALE GENOMIC DNA]</scope>
    <source>
        <strain evidence="1 2">M11</strain>
    </source>
</reference>
<evidence type="ECO:0000313" key="1">
    <source>
        <dbReference type="EMBL" id="MQR27519.1"/>
    </source>
</evidence>
<dbReference type="AlphaFoldDB" id="A0A222YGK6"/>
<organism evidence="1 2">
    <name type="scientific">Leuconostoc mesenteroides</name>
    <dbReference type="NCBI Taxonomy" id="1245"/>
    <lineage>
        <taxon>Bacteria</taxon>
        <taxon>Bacillati</taxon>
        <taxon>Bacillota</taxon>
        <taxon>Bacilli</taxon>
        <taxon>Lactobacillales</taxon>
        <taxon>Lactobacillaceae</taxon>
        <taxon>Leuconostoc</taxon>
    </lineage>
</organism>
<dbReference type="GO" id="GO:0003677">
    <property type="term" value="F:DNA binding"/>
    <property type="evidence" value="ECO:0007669"/>
    <property type="project" value="InterPro"/>
</dbReference>
<proteinExistence type="predicted"/>
<sequence>MSLTLQFRDATSVRKEIAIRGESIAIFSKRIGVNYSLMTEYLNNKKHPSPPTAKKIAKGLDKEIKDIFFI</sequence>
<dbReference type="STRING" id="1245.ARA02_07755"/>
<evidence type="ECO:0000313" key="2">
    <source>
        <dbReference type="Proteomes" id="UP000469952"/>
    </source>
</evidence>
<comment type="caution">
    <text evidence="1">The sequence shown here is derived from an EMBL/GenBank/DDBJ whole genome shotgun (WGS) entry which is preliminary data.</text>
</comment>
<dbReference type="InterPro" id="IPR001387">
    <property type="entry name" value="Cro/C1-type_HTH"/>
</dbReference>
<dbReference type="PROSITE" id="PS50943">
    <property type="entry name" value="HTH_CROC1"/>
    <property type="match status" value="1"/>
</dbReference>
<accession>A0A222YGK6</accession>
<dbReference type="InterPro" id="IPR010982">
    <property type="entry name" value="Lambda_DNA-bd_dom_sf"/>
</dbReference>
<dbReference type="GeneID" id="29576491"/>
<dbReference type="Proteomes" id="UP000469952">
    <property type="component" value="Unassembled WGS sequence"/>
</dbReference>
<gene>
    <name evidence="1" type="ORF">GFV13_09775</name>
</gene>
<dbReference type="Gene3D" id="1.10.260.40">
    <property type="entry name" value="lambda repressor-like DNA-binding domains"/>
    <property type="match status" value="1"/>
</dbReference>
<dbReference type="OMA" id="NIAMHGE"/>
<dbReference type="RefSeq" id="WP_011680350.1">
    <property type="nucleotide sequence ID" value="NZ_AP017936.1"/>
</dbReference>
<dbReference type="OrthoDB" id="2306294at2"/>
<protein>
    <submittedName>
        <fullName evidence="1">XRE family transcriptional regulator</fullName>
    </submittedName>
</protein>